<sequence>MYLSEIGLEKAEKGLQHIFDIEDEKVRKNIKDRRTNAADKRKIKIELVYEPSSDRDFVTISYSIKSDLAQIQGGAIQVELLENGEERPAITENRIDGQVDYRDLTVYKDGVIQGEKSHED</sequence>
<evidence type="ECO:0000313" key="2">
    <source>
        <dbReference type="Proteomes" id="UP000218387"/>
    </source>
</evidence>
<dbReference type="EMBL" id="CP029487">
    <property type="protein sequence ID" value="QCT71539.1"/>
    <property type="molecule type" value="Genomic_DNA"/>
</dbReference>
<dbReference type="Proteomes" id="UP000218387">
    <property type="component" value="Chromosome"/>
</dbReference>
<organism evidence="1 2">
    <name type="scientific">Eubacterium maltosivorans</name>
    <dbReference type="NCBI Taxonomy" id="2041044"/>
    <lineage>
        <taxon>Bacteria</taxon>
        <taxon>Bacillati</taxon>
        <taxon>Bacillota</taxon>
        <taxon>Clostridia</taxon>
        <taxon>Eubacteriales</taxon>
        <taxon>Eubacteriaceae</taxon>
        <taxon>Eubacterium</taxon>
    </lineage>
</organism>
<dbReference type="KEGG" id="emt:CPZ25_009435"/>
<evidence type="ECO:0000313" key="1">
    <source>
        <dbReference type="EMBL" id="QCT71539.1"/>
    </source>
</evidence>
<protein>
    <recommendedName>
        <fullName evidence="3">Replication terminator protein</fullName>
    </recommendedName>
</protein>
<keyword evidence="2" id="KW-1185">Reference proteome</keyword>
<name>A0A4P9C7N7_EUBML</name>
<dbReference type="AlphaFoldDB" id="A0A4P9C7N7"/>
<reference evidence="1 2" key="1">
    <citation type="submission" date="2018-05" db="EMBL/GenBank/DDBJ databases">
        <title>Genome comparison of Eubacterium sp.</title>
        <authorList>
            <person name="Feng Y."/>
            <person name="Sanchez-Andrea I."/>
            <person name="Stams A.J.M."/>
            <person name="De Vos W.M."/>
        </authorList>
    </citation>
    <scope>NUCLEOTIDE SEQUENCE [LARGE SCALE GENOMIC DNA]</scope>
    <source>
        <strain evidence="1 2">YI</strain>
    </source>
</reference>
<dbReference type="RefSeq" id="WP_096920292.1">
    <property type="nucleotide sequence ID" value="NZ_CP029487.1"/>
</dbReference>
<evidence type="ECO:0008006" key="3">
    <source>
        <dbReference type="Google" id="ProtNLM"/>
    </source>
</evidence>
<proteinExistence type="predicted"/>
<accession>A0A4P9C7N7</accession>
<gene>
    <name evidence="1" type="ORF">CPZ25_009435</name>
</gene>